<organism evidence="15 16">
    <name type="scientific">Holdemanella porci</name>
    <dbReference type="NCBI Taxonomy" id="2652276"/>
    <lineage>
        <taxon>Bacteria</taxon>
        <taxon>Bacillati</taxon>
        <taxon>Bacillota</taxon>
        <taxon>Erysipelotrichia</taxon>
        <taxon>Erysipelotrichales</taxon>
        <taxon>Erysipelotrichaceae</taxon>
        <taxon>Holdemanella</taxon>
    </lineage>
</organism>
<evidence type="ECO:0000256" key="11">
    <source>
        <dbReference type="ARBA" id="ARBA00049375"/>
    </source>
</evidence>
<evidence type="ECO:0000256" key="9">
    <source>
        <dbReference type="ARBA" id="ARBA00022777"/>
    </source>
</evidence>
<dbReference type="InterPro" id="IPR036554">
    <property type="entry name" value="GHMP_kinase_C_sf"/>
</dbReference>
<dbReference type="NCBIfam" id="TIGR00191">
    <property type="entry name" value="thrB"/>
    <property type="match status" value="1"/>
</dbReference>
<evidence type="ECO:0000313" key="15">
    <source>
        <dbReference type="EMBL" id="MSS56298.1"/>
    </source>
</evidence>
<dbReference type="UniPathway" id="UPA00050">
    <property type="reaction ID" value="UER00064"/>
</dbReference>
<keyword evidence="7 13" id="KW-0791">Threonine biosynthesis</keyword>
<name>A0A6N7VGX8_9FIRM</name>
<dbReference type="PANTHER" id="PTHR20861">
    <property type="entry name" value="HOMOSERINE/4-DIPHOSPHOCYTIDYL-2-C-METHYL-D-ERYTHRITOL KINASE"/>
    <property type="match status" value="1"/>
</dbReference>
<evidence type="ECO:0000256" key="1">
    <source>
        <dbReference type="ARBA" id="ARBA00005015"/>
    </source>
</evidence>
<evidence type="ECO:0000256" key="4">
    <source>
        <dbReference type="ARBA" id="ARBA00017858"/>
    </source>
</evidence>
<dbReference type="GO" id="GO:0009088">
    <property type="term" value="P:threonine biosynthetic process"/>
    <property type="evidence" value="ECO:0007669"/>
    <property type="project" value="UniProtKB-UniRule"/>
</dbReference>
<dbReference type="GO" id="GO:0004413">
    <property type="term" value="F:homoserine kinase activity"/>
    <property type="evidence" value="ECO:0007669"/>
    <property type="project" value="UniProtKB-UniRule"/>
</dbReference>
<evidence type="ECO:0000256" key="3">
    <source>
        <dbReference type="ARBA" id="ARBA00012078"/>
    </source>
</evidence>
<comment type="function">
    <text evidence="12 13">Catalyzes the ATP-dependent phosphorylation of L-homoserine to L-homoserine phosphate.</text>
</comment>
<dbReference type="EMBL" id="VUMR01000021">
    <property type="protein sequence ID" value="MSS56298.1"/>
    <property type="molecule type" value="Genomic_DNA"/>
</dbReference>
<dbReference type="InterPro" id="IPR020568">
    <property type="entry name" value="Ribosomal_Su5_D2-typ_SF"/>
</dbReference>
<comment type="caution">
    <text evidence="15">The sequence shown here is derived from an EMBL/GenBank/DDBJ whole genome shotgun (WGS) entry which is preliminary data.</text>
</comment>
<evidence type="ECO:0000256" key="13">
    <source>
        <dbReference type="HAMAP-Rule" id="MF_00384"/>
    </source>
</evidence>
<accession>A0A6N7VGX8</accession>
<dbReference type="PANTHER" id="PTHR20861:SF1">
    <property type="entry name" value="HOMOSERINE KINASE"/>
    <property type="match status" value="1"/>
</dbReference>
<dbReference type="GO" id="GO:0005524">
    <property type="term" value="F:ATP binding"/>
    <property type="evidence" value="ECO:0007669"/>
    <property type="project" value="UniProtKB-UniRule"/>
</dbReference>
<dbReference type="InterPro" id="IPR014721">
    <property type="entry name" value="Ribsml_uS5_D2-typ_fold_subgr"/>
</dbReference>
<dbReference type="AlphaFoldDB" id="A0A6N7VGX8"/>
<dbReference type="Gene3D" id="3.30.230.10">
    <property type="match status" value="1"/>
</dbReference>
<dbReference type="PRINTS" id="PR00958">
    <property type="entry name" value="HOMSERKINASE"/>
</dbReference>
<dbReference type="PROSITE" id="PS00627">
    <property type="entry name" value="GHMP_KINASES_ATP"/>
    <property type="match status" value="1"/>
</dbReference>
<comment type="subcellular location">
    <subcellularLocation>
        <location evidence="13">Cytoplasm</location>
    </subcellularLocation>
</comment>
<protein>
    <recommendedName>
        <fullName evidence="4 13">Homoserine kinase</fullName>
        <shortName evidence="13">HK</shortName>
        <shortName evidence="13">HSK</shortName>
        <ecNumber evidence="3 13">2.7.1.39</ecNumber>
    </recommendedName>
</protein>
<feature type="binding site" evidence="13">
    <location>
        <begin position="92"/>
        <end position="102"/>
    </location>
    <ligand>
        <name>ATP</name>
        <dbReference type="ChEBI" id="CHEBI:30616"/>
    </ligand>
</feature>
<dbReference type="EC" id="2.7.1.39" evidence="3 13"/>
<gene>
    <name evidence="13 15" type="primary">thrB</name>
    <name evidence="15" type="ORF">FYJ55_05170</name>
</gene>
<keyword evidence="5 13" id="KW-0028">Amino-acid biosynthesis</keyword>
<keyword evidence="6 13" id="KW-0808">Transferase</keyword>
<dbReference type="InterPro" id="IPR000870">
    <property type="entry name" value="Homoserine_kinase"/>
</dbReference>
<evidence type="ECO:0000256" key="5">
    <source>
        <dbReference type="ARBA" id="ARBA00022605"/>
    </source>
</evidence>
<dbReference type="SUPFAM" id="SSF55060">
    <property type="entry name" value="GHMP Kinase, C-terminal domain"/>
    <property type="match status" value="1"/>
</dbReference>
<evidence type="ECO:0000256" key="12">
    <source>
        <dbReference type="ARBA" id="ARBA00049954"/>
    </source>
</evidence>
<feature type="domain" description="GHMP kinase N-terminal" evidence="14">
    <location>
        <begin position="63"/>
        <end position="145"/>
    </location>
</feature>
<dbReference type="PIRSF" id="PIRSF000676">
    <property type="entry name" value="Homoser_kin"/>
    <property type="match status" value="1"/>
</dbReference>
<evidence type="ECO:0000259" key="14">
    <source>
        <dbReference type="Pfam" id="PF00288"/>
    </source>
</evidence>
<comment type="catalytic activity">
    <reaction evidence="11 13">
        <text>L-homoserine + ATP = O-phospho-L-homoserine + ADP + H(+)</text>
        <dbReference type="Rhea" id="RHEA:13985"/>
        <dbReference type="ChEBI" id="CHEBI:15378"/>
        <dbReference type="ChEBI" id="CHEBI:30616"/>
        <dbReference type="ChEBI" id="CHEBI:57476"/>
        <dbReference type="ChEBI" id="CHEBI:57590"/>
        <dbReference type="ChEBI" id="CHEBI:456216"/>
        <dbReference type="EC" id="2.7.1.39"/>
    </reaction>
</comment>
<comment type="pathway">
    <text evidence="1 13">Amino-acid biosynthesis; L-threonine biosynthesis; L-threonine from L-aspartate: step 4/5.</text>
</comment>
<proteinExistence type="inferred from homology"/>
<evidence type="ECO:0000256" key="8">
    <source>
        <dbReference type="ARBA" id="ARBA00022741"/>
    </source>
</evidence>
<keyword evidence="13" id="KW-0963">Cytoplasm</keyword>
<dbReference type="Proteomes" id="UP000434241">
    <property type="component" value="Unassembled WGS sequence"/>
</dbReference>
<dbReference type="HAMAP" id="MF_00384">
    <property type="entry name" value="Homoser_kinase"/>
    <property type="match status" value="1"/>
</dbReference>
<dbReference type="InterPro" id="IPR006203">
    <property type="entry name" value="GHMP_knse_ATP-bd_CS"/>
</dbReference>
<evidence type="ECO:0000256" key="2">
    <source>
        <dbReference type="ARBA" id="ARBA00007370"/>
    </source>
</evidence>
<dbReference type="GO" id="GO:0005737">
    <property type="term" value="C:cytoplasm"/>
    <property type="evidence" value="ECO:0007669"/>
    <property type="project" value="UniProtKB-SubCell"/>
</dbReference>
<keyword evidence="8 13" id="KW-0547">Nucleotide-binding</keyword>
<dbReference type="SUPFAM" id="SSF54211">
    <property type="entry name" value="Ribosomal protein S5 domain 2-like"/>
    <property type="match status" value="1"/>
</dbReference>
<keyword evidence="10 13" id="KW-0067">ATP-binding</keyword>
<evidence type="ECO:0000313" key="16">
    <source>
        <dbReference type="Proteomes" id="UP000434241"/>
    </source>
</evidence>
<evidence type="ECO:0000256" key="6">
    <source>
        <dbReference type="ARBA" id="ARBA00022679"/>
    </source>
</evidence>
<keyword evidence="9 13" id="KW-0418">Kinase</keyword>
<reference evidence="15 16" key="1">
    <citation type="submission" date="2019-08" db="EMBL/GenBank/DDBJ databases">
        <title>In-depth cultivation of the pig gut microbiome towards novel bacterial diversity and tailored functional studies.</title>
        <authorList>
            <person name="Wylensek D."/>
            <person name="Hitch T.C.A."/>
            <person name="Clavel T."/>
        </authorList>
    </citation>
    <scope>NUCLEOTIDE SEQUENCE [LARGE SCALE GENOMIC DNA]</scope>
    <source>
        <strain evidence="15 16">LKV-472-APC-3</strain>
    </source>
</reference>
<comment type="similarity">
    <text evidence="2 13">Belongs to the GHMP kinase family. Homoserine kinase subfamily.</text>
</comment>
<evidence type="ECO:0000256" key="10">
    <source>
        <dbReference type="ARBA" id="ARBA00022840"/>
    </source>
</evidence>
<dbReference type="Pfam" id="PF00288">
    <property type="entry name" value="GHMP_kinases_N"/>
    <property type="match status" value="1"/>
</dbReference>
<evidence type="ECO:0000256" key="7">
    <source>
        <dbReference type="ARBA" id="ARBA00022697"/>
    </source>
</evidence>
<sequence>MWYVKVQKRYSMISVCVPATSANCCVGFDCLGMAVDWWAHFTFEESDTLIVEGCPDEFKGKNNLVVQAFYTTCDYLHLEYPTFKLTIDTDVPFARGLGSSSTCVVAGILACDAWFKKGMDKMEILKIATSIEGHPDNVAPAIFGQATACFMEREDVKMSLVPCANYHCLAIVPRYEVKTSQTRKVLPTGMAFKDCVSQVSHALVFIQALQQGNESLLASSCRDLLHEPYRRQFIKEYDRIKKYCDLKQLPMWISGSGSTMMVVSLEKSHLVELSKILESCFSELDYRFLTIAKEGAFIKYE</sequence>
<dbReference type="InterPro" id="IPR006204">
    <property type="entry name" value="GHMP_kinase_N_dom"/>
</dbReference>
<keyword evidence="16" id="KW-1185">Reference proteome</keyword>
<dbReference type="Gene3D" id="3.30.70.890">
    <property type="entry name" value="GHMP kinase, C-terminal domain"/>
    <property type="match status" value="1"/>
</dbReference>